<dbReference type="SUPFAM" id="SSF101898">
    <property type="entry name" value="NHL repeat"/>
    <property type="match status" value="1"/>
</dbReference>
<dbReference type="PANTHER" id="PTHR31460:SF3">
    <property type="entry name" value="MESOCENTIN"/>
    <property type="match status" value="1"/>
</dbReference>
<name>A0AAV0NCS5_9ROSI</name>
<dbReference type="Proteomes" id="UP001154282">
    <property type="component" value="Unassembled WGS sequence"/>
</dbReference>
<dbReference type="PANTHER" id="PTHR31460">
    <property type="match status" value="1"/>
</dbReference>
<sequence>LSDLLPLLHHPPPNRANPIHGGETTRHQVPIPQSLPRGTRLRPLRTALHRRIPPPPLDPLRLRCWRRRHPHHRPLPPNASILGLAVDSVNNRLLAAVHSMAPLPIFNALAAYDLRTRQQLFLSLLPDGEATGRPVANAVAVDFKGNAYVTNSLGTEEGNFIWKVDSEGNASIFSRSDKFTESPIDCRTANRGSTAWPTSARGTFSWCRATPGRCSRSMRSPGERGG</sequence>
<accession>A0AAV0NCS5</accession>
<organism evidence="2 3">
    <name type="scientific">Linum tenue</name>
    <dbReference type="NCBI Taxonomy" id="586396"/>
    <lineage>
        <taxon>Eukaryota</taxon>
        <taxon>Viridiplantae</taxon>
        <taxon>Streptophyta</taxon>
        <taxon>Embryophyta</taxon>
        <taxon>Tracheophyta</taxon>
        <taxon>Spermatophyta</taxon>
        <taxon>Magnoliopsida</taxon>
        <taxon>eudicotyledons</taxon>
        <taxon>Gunneridae</taxon>
        <taxon>Pentapetalae</taxon>
        <taxon>rosids</taxon>
        <taxon>fabids</taxon>
        <taxon>Malpighiales</taxon>
        <taxon>Linaceae</taxon>
        <taxon>Linum</taxon>
    </lineage>
</organism>
<reference evidence="2" key="1">
    <citation type="submission" date="2022-08" db="EMBL/GenBank/DDBJ databases">
        <authorList>
            <person name="Gutierrez-Valencia J."/>
        </authorList>
    </citation>
    <scope>NUCLEOTIDE SEQUENCE</scope>
</reference>
<protein>
    <submittedName>
        <fullName evidence="2">Uncharacterized protein</fullName>
    </submittedName>
</protein>
<proteinExistence type="predicted"/>
<keyword evidence="3" id="KW-1185">Reference proteome</keyword>
<dbReference type="AlphaFoldDB" id="A0AAV0NCS5"/>
<dbReference type="GO" id="GO:0005783">
    <property type="term" value="C:endoplasmic reticulum"/>
    <property type="evidence" value="ECO:0007669"/>
    <property type="project" value="TreeGrafter"/>
</dbReference>
<dbReference type="InterPro" id="IPR053224">
    <property type="entry name" value="Sensory_adhesion_molecule"/>
</dbReference>
<gene>
    <name evidence="2" type="ORF">LITE_LOCUS32752</name>
</gene>
<evidence type="ECO:0000313" key="3">
    <source>
        <dbReference type="Proteomes" id="UP001154282"/>
    </source>
</evidence>
<evidence type="ECO:0000313" key="2">
    <source>
        <dbReference type="EMBL" id="CAI0456404.1"/>
    </source>
</evidence>
<evidence type="ECO:0000256" key="1">
    <source>
        <dbReference type="SAM" id="MobiDB-lite"/>
    </source>
</evidence>
<feature type="region of interest" description="Disordered" evidence="1">
    <location>
        <begin position="1"/>
        <end position="38"/>
    </location>
</feature>
<dbReference type="EMBL" id="CAMGYJ010000008">
    <property type="protein sequence ID" value="CAI0456404.1"/>
    <property type="molecule type" value="Genomic_DNA"/>
</dbReference>
<feature type="non-terminal residue" evidence="2">
    <location>
        <position position="1"/>
    </location>
</feature>
<comment type="caution">
    <text evidence="2">The sequence shown here is derived from an EMBL/GenBank/DDBJ whole genome shotgun (WGS) entry which is preliminary data.</text>
</comment>